<dbReference type="PANTHER" id="PTHR36920">
    <property type="match status" value="1"/>
</dbReference>
<dbReference type="RefSeq" id="WP_166946813.1">
    <property type="nucleotide sequence ID" value="NZ_JAARLZ010000002.1"/>
</dbReference>
<dbReference type="AlphaFoldDB" id="A0A7X5U8G4"/>
<dbReference type="InterPro" id="IPR005618">
    <property type="entry name" value="OMPW"/>
</dbReference>
<organism evidence="2 3">
    <name type="scientific">Luteibacter anthropi</name>
    <dbReference type="NCBI Taxonomy" id="564369"/>
    <lineage>
        <taxon>Bacteria</taxon>
        <taxon>Pseudomonadati</taxon>
        <taxon>Pseudomonadota</taxon>
        <taxon>Gammaproteobacteria</taxon>
        <taxon>Lysobacterales</taxon>
        <taxon>Rhodanobacteraceae</taxon>
        <taxon>Luteibacter</taxon>
    </lineage>
</organism>
<dbReference type="InterPro" id="IPR011250">
    <property type="entry name" value="OMP/PagP_B-barrel"/>
</dbReference>
<feature type="chain" id="PRO_5030668824" evidence="1">
    <location>
        <begin position="23"/>
        <end position="204"/>
    </location>
</feature>
<evidence type="ECO:0000256" key="1">
    <source>
        <dbReference type="SAM" id="SignalP"/>
    </source>
</evidence>
<comment type="caution">
    <text evidence="2">The sequence shown here is derived from an EMBL/GenBank/DDBJ whole genome shotgun (WGS) entry which is preliminary data.</text>
</comment>
<accession>A0A7X5U8G4</accession>
<dbReference type="PANTHER" id="PTHR36920:SF1">
    <property type="entry name" value="OUTER MEMBRANE PROTEIN W"/>
    <property type="match status" value="1"/>
</dbReference>
<reference evidence="2 3" key="1">
    <citation type="submission" date="2020-03" db="EMBL/GenBank/DDBJ databases">
        <authorList>
            <person name="Lai Q."/>
        </authorList>
    </citation>
    <scope>NUCLEOTIDE SEQUENCE [LARGE SCALE GENOMIC DNA]</scope>
    <source>
        <strain evidence="2 3">CCUG 25036</strain>
    </source>
</reference>
<dbReference type="GO" id="GO:0019867">
    <property type="term" value="C:outer membrane"/>
    <property type="evidence" value="ECO:0007669"/>
    <property type="project" value="InterPro"/>
</dbReference>
<feature type="signal peptide" evidence="1">
    <location>
        <begin position="1"/>
        <end position="22"/>
    </location>
</feature>
<dbReference type="Gene3D" id="2.40.160.20">
    <property type="match status" value="1"/>
</dbReference>
<evidence type="ECO:0000313" key="3">
    <source>
        <dbReference type="Proteomes" id="UP000490980"/>
    </source>
</evidence>
<dbReference type="Pfam" id="PF03922">
    <property type="entry name" value="OmpW"/>
    <property type="match status" value="1"/>
</dbReference>
<protein>
    <submittedName>
        <fullName evidence="2">Outer membrane beta-barrel protein</fullName>
    </submittedName>
</protein>
<gene>
    <name evidence="2" type="ORF">HBF25_04880</name>
</gene>
<dbReference type="SUPFAM" id="SSF56925">
    <property type="entry name" value="OMPA-like"/>
    <property type="match status" value="1"/>
</dbReference>
<keyword evidence="1" id="KW-0732">Signal</keyword>
<sequence length="204" mass="22174">MRHLKSLAAAGLLCLAPAAVMAQAVDSPWLLHFGAHVVDPKSDTGHLAGMKASTSNNTRPTISVEYRFTPYWSVEALAAVPFQHEVRLAGQRAVSVKQLPPVVGVLYRFLPDRKVTPFLGVGVNYTRFFDAKGRNALDGANVDVGSSWGVAWHGGVDVALNDRWTFTADARYINIDAKVKVNGARVGTAHIDPWVYGVSFGYRL</sequence>
<proteinExistence type="predicted"/>
<evidence type="ECO:0000313" key="2">
    <source>
        <dbReference type="EMBL" id="NII05725.1"/>
    </source>
</evidence>
<dbReference type="Proteomes" id="UP000490980">
    <property type="component" value="Unassembled WGS sequence"/>
</dbReference>
<dbReference type="EMBL" id="JAARLZ010000002">
    <property type="protein sequence ID" value="NII05725.1"/>
    <property type="molecule type" value="Genomic_DNA"/>
</dbReference>
<name>A0A7X5U8G4_9GAMM</name>
<keyword evidence="3" id="KW-1185">Reference proteome</keyword>
<dbReference type="GO" id="GO:0055085">
    <property type="term" value="P:transmembrane transport"/>
    <property type="evidence" value="ECO:0007669"/>
    <property type="project" value="TreeGrafter"/>
</dbReference>